<dbReference type="GO" id="GO:0030170">
    <property type="term" value="F:pyridoxal phosphate binding"/>
    <property type="evidence" value="ECO:0007669"/>
    <property type="project" value="InterPro"/>
</dbReference>
<protein>
    <submittedName>
        <fullName evidence="2">Molybdenum cofactor biosysynthesis protein</fullName>
    </submittedName>
</protein>
<evidence type="ECO:0000313" key="2">
    <source>
        <dbReference type="EMBL" id="GGG68909.1"/>
    </source>
</evidence>
<name>A0A8J2ZIZ7_9RHOB</name>
<dbReference type="Pfam" id="PF03473">
    <property type="entry name" value="MOSC"/>
    <property type="match status" value="1"/>
</dbReference>
<organism evidence="2 3">
    <name type="scientific">Salipiger pallidus</name>
    <dbReference type="NCBI Taxonomy" id="1775170"/>
    <lineage>
        <taxon>Bacteria</taxon>
        <taxon>Pseudomonadati</taxon>
        <taxon>Pseudomonadota</taxon>
        <taxon>Alphaproteobacteria</taxon>
        <taxon>Rhodobacterales</taxon>
        <taxon>Roseobacteraceae</taxon>
        <taxon>Salipiger</taxon>
    </lineage>
</organism>
<keyword evidence="3" id="KW-1185">Reference proteome</keyword>
<dbReference type="Gene3D" id="2.40.33.20">
    <property type="entry name" value="PK beta-barrel domain-like"/>
    <property type="match status" value="1"/>
</dbReference>
<dbReference type="EMBL" id="BMJV01000002">
    <property type="protein sequence ID" value="GGG68909.1"/>
    <property type="molecule type" value="Genomic_DNA"/>
</dbReference>
<dbReference type="GO" id="GO:0030151">
    <property type="term" value="F:molybdenum ion binding"/>
    <property type="evidence" value="ECO:0007669"/>
    <property type="project" value="InterPro"/>
</dbReference>
<dbReference type="Pfam" id="PF03476">
    <property type="entry name" value="MOSC_N"/>
    <property type="match status" value="1"/>
</dbReference>
<dbReference type="InterPro" id="IPR005302">
    <property type="entry name" value="MoCF_Sase_C"/>
</dbReference>
<evidence type="ECO:0000259" key="1">
    <source>
        <dbReference type="PROSITE" id="PS51340"/>
    </source>
</evidence>
<reference evidence="2" key="1">
    <citation type="journal article" date="2014" name="Int. J. Syst. Evol. Microbiol.">
        <title>Complete genome sequence of Corynebacterium casei LMG S-19264T (=DSM 44701T), isolated from a smear-ripened cheese.</title>
        <authorList>
            <consortium name="US DOE Joint Genome Institute (JGI-PGF)"/>
            <person name="Walter F."/>
            <person name="Albersmeier A."/>
            <person name="Kalinowski J."/>
            <person name="Ruckert C."/>
        </authorList>
    </citation>
    <scope>NUCLEOTIDE SEQUENCE</scope>
    <source>
        <strain evidence="2">CGMCC 1.15762</strain>
    </source>
</reference>
<dbReference type="InterPro" id="IPR052716">
    <property type="entry name" value="MOSC_domain"/>
</dbReference>
<dbReference type="PANTHER" id="PTHR36930:SF1">
    <property type="entry name" value="MOSC DOMAIN-CONTAINING PROTEIN"/>
    <property type="match status" value="1"/>
</dbReference>
<evidence type="ECO:0000313" key="3">
    <source>
        <dbReference type="Proteomes" id="UP000617145"/>
    </source>
</evidence>
<dbReference type="PROSITE" id="PS51340">
    <property type="entry name" value="MOSC"/>
    <property type="match status" value="1"/>
</dbReference>
<reference evidence="2" key="2">
    <citation type="submission" date="2020-09" db="EMBL/GenBank/DDBJ databases">
        <authorList>
            <person name="Sun Q."/>
            <person name="Zhou Y."/>
        </authorList>
    </citation>
    <scope>NUCLEOTIDE SEQUENCE</scope>
    <source>
        <strain evidence="2">CGMCC 1.15762</strain>
    </source>
</reference>
<proteinExistence type="predicted"/>
<dbReference type="InterPro" id="IPR011037">
    <property type="entry name" value="Pyrv_Knase-like_insert_dom_sf"/>
</dbReference>
<sequence>MTATLAAIARYPVKGVGIEPLDRVQLQAEAPMPGDRAWALLHEGAAQTDDWQPRRNFLVVANGPRLAQVRAQTLEGGRLRLTHPSLDPLEFAPATDGDALARWVRPIWPETSPAPTRLVQAPPQGMADNGRAELSVLNLASLQALSDALGQPLQIERFRGNLVLEGLSPWEEFDWIGKSLTLGEVTLEVSQRIERCRATEASPLTGDRDALTVAALYKTWKHRDFGVYARVTSPGTLTPGDKVQTP</sequence>
<dbReference type="PANTHER" id="PTHR36930">
    <property type="entry name" value="METAL-SULFUR CLUSTER BIOSYNTHESIS PROTEINS YUAD-RELATED"/>
    <property type="match status" value="1"/>
</dbReference>
<dbReference type="SUPFAM" id="SSF50800">
    <property type="entry name" value="PK beta-barrel domain-like"/>
    <property type="match status" value="1"/>
</dbReference>
<gene>
    <name evidence="2" type="ORF">GCM10011415_15240</name>
</gene>
<dbReference type="InterPro" id="IPR005303">
    <property type="entry name" value="MOCOS_middle"/>
</dbReference>
<dbReference type="Proteomes" id="UP000617145">
    <property type="component" value="Unassembled WGS sequence"/>
</dbReference>
<feature type="domain" description="MOSC" evidence="1">
    <location>
        <begin position="101"/>
        <end position="246"/>
    </location>
</feature>
<comment type="caution">
    <text evidence="2">The sequence shown here is derived from an EMBL/GenBank/DDBJ whole genome shotgun (WGS) entry which is preliminary data.</text>
</comment>
<accession>A0A8J2ZIZ7</accession>
<dbReference type="RefSeq" id="WP_188789610.1">
    <property type="nucleotide sequence ID" value="NZ_BMJV01000002.1"/>
</dbReference>
<dbReference type="AlphaFoldDB" id="A0A8J2ZIZ7"/>
<dbReference type="GO" id="GO:0003824">
    <property type="term" value="F:catalytic activity"/>
    <property type="evidence" value="ECO:0007669"/>
    <property type="project" value="InterPro"/>
</dbReference>